<keyword evidence="4" id="KW-0804">Transcription</keyword>
<dbReference type="EMBL" id="JARVCO010000010">
    <property type="protein sequence ID" value="MDZ8119094.1"/>
    <property type="molecule type" value="Genomic_DNA"/>
</dbReference>
<evidence type="ECO:0000313" key="7">
    <source>
        <dbReference type="EMBL" id="MDZ8119094.1"/>
    </source>
</evidence>
<keyword evidence="2" id="KW-0805">Transcription regulation</keyword>
<dbReference type="PANTHER" id="PTHR30146:SF148">
    <property type="entry name" value="HTH-TYPE TRANSCRIPTIONAL REPRESSOR PURR-RELATED"/>
    <property type="match status" value="1"/>
</dbReference>
<dbReference type="Pfam" id="PF00356">
    <property type="entry name" value="LacI"/>
    <property type="match status" value="1"/>
</dbReference>
<dbReference type="Proteomes" id="UP001290861">
    <property type="component" value="Unassembled WGS sequence"/>
</dbReference>
<evidence type="ECO:0000256" key="5">
    <source>
        <dbReference type="SAM" id="MobiDB-lite"/>
    </source>
</evidence>
<keyword evidence="3 7" id="KW-0238">DNA-binding</keyword>
<evidence type="ECO:0000313" key="8">
    <source>
        <dbReference type="Proteomes" id="UP001290861"/>
    </source>
</evidence>
<feature type="region of interest" description="Disordered" evidence="5">
    <location>
        <begin position="1"/>
        <end position="24"/>
    </location>
</feature>
<evidence type="ECO:0000256" key="4">
    <source>
        <dbReference type="ARBA" id="ARBA00023163"/>
    </source>
</evidence>
<accession>A0ABU5MY07</accession>
<sequence length="420" mass="47572">MGMVRSEQQPVGNGSRGVGNPQTTVRKKSYNSVRFYAERAKVARGPGWVITLPAVQVGAFTAVRCRPYFILPIKLMLYSDAMRSKMITQKDIAEKLGLSKQAVSLALRGSLKVSEATRQRVKETAAAMGYQPDPALSALVNLRTGLGRVATRWNQFALLHNWPTERGVRQSDFYSQWLQSLHKAAAARGITIEEYWTGANGENHNAVFRKLRHRNITGIFIAPPPQIPDVQALEISNQNFQFVTFGPEHFYPNLHTIQFDFYENLRLAWSVLSERGFQRIGLVFANYQSERTGYAWRAAYHIEKMLSGCPVGTRMPLELESETSRASCDAYQKWVQENEIDAVISSVYDVEKWNQELATPAEVAIFNVNHPAQQGIDINLPQMAETAIELLLIEMQRSQLAHTKHPYRIHIPGKWVDRQS</sequence>
<feature type="compositionally biased region" description="Polar residues" evidence="5">
    <location>
        <begin position="1"/>
        <end position="12"/>
    </location>
</feature>
<dbReference type="CDD" id="cd01392">
    <property type="entry name" value="HTH_LacI"/>
    <property type="match status" value="1"/>
</dbReference>
<feature type="domain" description="HTH lacI-type" evidence="6">
    <location>
        <begin position="87"/>
        <end position="141"/>
    </location>
</feature>
<evidence type="ECO:0000259" key="6">
    <source>
        <dbReference type="PROSITE" id="PS50932"/>
    </source>
</evidence>
<reference evidence="7 8" key="1">
    <citation type="journal article" date="2024" name="Appl. Environ. Microbiol.">
        <title>Pontiella agarivorans sp. nov., a novel marine anaerobic bacterium capable of degrading macroalgal polysaccharides and fixing nitrogen.</title>
        <authorList>
            <person name="Liu N."/>
            <person name="Kivenson V."/>
            <person name="Peng X."/>
            <person name="Cui Z."/>
            <person name="Lankiewicz T.S."/>
            <person name="Gosselin K.M."/>
            <person name="English C.J."/>
            <person name="Blair E.M."/>
            <person name="O'Malley M.A."/>
            <person name="Valentine D.L."/>
        </authorList>
    </citation>
    <scope>NUCLEOTIDE SEQUENCE [LARGE SCALE GENOMIC DNA]</scope>
    <source>
        <strain evidence="7 8">NLcol2</strain>
    </source>
</reference>
<protein>
    <submittedName>
        <fullName evidence="7">LacI family DNA-binding transcriptional regulator</fullName>
    </submittedName>
</protein>
<dbReference type="InterPro" id="IPR010982">
    <property type="entry name" value="Lambda_DNA-bd_dom_sf"/>
</dbReference>
<dbReference type="PROSITE" id="PS50932">
    <property type="entry name" value="HTH_LACI_2"/>
    <property type="match status" value="1"/>
</dbReference>
<comment type="caution">
    <text evidence="7">The sequence shown here is derived from an EMBL/GenBank/DDBJ whole genome shotgun (WGS) entry which is preliminary data.</text>
</comment>
<keyword evidence="1" id="KW-0678">Repressor</keyword>
<dbReference type="SUPFAM" id="SSF53822">
    <property type="entry name" value="Periplasmic binding protein-like I"/>
    <property type="match status" value="1"/>
</dbReference>
<organism evidence="7 8">
    <name type="scientific">Pontiella agarivorans</name>
    <dbReference type="NCBI Taxonomy" id="3038953"/>
    <lineage>
        <taxon>Bacteria</taxon>
        <taxon>Pseudomonadati</taxon>
        <taxon>Kiritimatiellota</taxon>
        <taxon>Kiritimatiellia</taxon>
        <taxon>Kiritimatiellales</taxon>
        <taxon>Pontiellaceae</taxon>
        <taxon>Pontiella</taxon>
    </lineage>
</organism>
<dbReference type="InterPro" id="IPR000843">
    <property type="entry name" value="HTH_LacI"/>
</dbReference>
<dbReference type="Gene3D" id="1.10.260.40">
    <property type="entry name" value="lambda repressor-like DNA-binding domains"/>
    <property type="match status" value="1"/>
</dbReference>
<evidence type="ECO:0000256" key="1">
    <source>
        <dbReference type="ARBA" id="ARBA00022491"/>
    </source>
</evidence>
<dbReference type="PANTHER" id="PTHR30146">
    <property type="entry name" value="LACI-RELATED TRANSCRIPTIONAL REPRESSOR"/>
    <property type="match status" value="1"/>
</dbReference>
<dbReference type="Gene3D" id="3.40.50.2300">
    <property type="match status" value="2"/>
</dbReference>
<keyword evidence="8" id="KW-1185">Reference proteome</keyword>
<dbReference type="SUPFAM" id="SSF47413">
    <property type="entry name" value="lambda repressor-like DNA-binding domains"/>
    <property type="match status" value="1"/>
</dbReference>
<evidence type="ECO:0000256" key="3">
    <source>
        <dbReference type="ARBA" id="ARBA00023125"/>
    </source>
</evidence>
<dbReference type="SMART" id="SM00354">
    <property type="entry name" value="HTH_LACI"/>
    <property type="match status" value="1"/>
</dbReference>
<gene>
    <name evidence="7" type="ORF">P9H32_10705</name>
</gene>
<dbReference type="GO" id="GO:0003677">
    <property type="term" value="F:DNA binding"/>
    <property type="evidence" value="ECO:0007669"/>
    <property type="project" value="UniProtKB-KW"/>
</dbReference>
<proteinExistence type="predicted"/>
<name>A0ABU5MY07_9BACT</name>
<dbReference type="InterPro" id="IPR028082">
    <property type="entry name" value="Peripla_BP_I"/>
</dbReference>
<evidence type="ECO:0000256" key="2">
    <source>
        <dbReference type="ARBA" id="ARBA00023015"/>
    </source>
</evidence>